<evidence type="ECO:0000313" key="1">
    <source>
        <dbReference type="EMBL" id="CAK9081646.1"/>
    </source>
</evidence>
<dbReference type="EMBL" id="CAXAMN010023862">
    <property type="protein sequence ID" value="CAK9081646.1"/>
    <property type="molecule type" value="Genomic_DNA"/>
</dbReference>
<organism evidence="1 3">
    <name type="scientific">Durusdinium trenchii</name>
    <dbReference type="NCBI Taxonomy" id="1381693"/>
    <lineage>
        <taxon>Eukaryota</taxon>
        <taxon>Sar</taxon>
        <taxon>Alveolata</taxon>
        <taxon>Dinophyceae</taxon>
        <taxon>Suessiales</taxon>
        <taxon>Symbiodiniaceae</taxon>
        <taxon>Durusdinium</taxon>
    </lineage>
</organism>
<gene>
    <name evidence="1" type="ORF">CCMP2556_LOCUS39932</name>
    <name evidence="2" type="ORF">CCMP2556_LOCUS39978</name>
</gene>
<accession>A0ABP0Q0T6</accession>
<keyword evidence="3" id="KW-1185">Reference proteome</keyword>
<protein>
    <submittedName>
        <fullName evidence="1">Uncharacterized protein</fullName>
    </submittedName>
</protein>
<name>A0ABP0Q0T6_9DINO</name>
<dbReference type="EMBL" id="CAXAMN010023873">
    <property type="protein sequence ID" value="CAK9081773.1"/>
    <property type="molecule type" value="Genomic_DNA"/>
</dbReference>
<proteinExistence type="predicted"/>
<reference evidence="1 3" key="1">
    <citation type="submission" date="2024-02" db="EMBL/GenBank/DDBJ databases">
        <authorList>
            <person name="Chen Y."/>
            <person name="Shah S."/>
            <person name="Dougan E. K."/>
            <person name="Thang M."/>
            <person name="Chan C."/>
        </authorList>
    </citation>
    <scope>NUCLEOTIDE SEQUENCE [LARGE SCALE GENOMIC DNA]</scope>
</reference>
<sequence>MVASEQLFSWSRLDSGKKADFTPLDLNPKSFCFLCHERSRRRQLSLELPSTKKTGPWGDGVILEFMSPVHCSWSSICLSNIHIQKYVSGLRRCASKLVASQEPLPSFIILYH</sequence>
<dbReference type="Proteomes" id="UP001642484">
    <property type="component" value="Unassembled WGS sequence"/>
</dbReference>
<comment type="caution">
    <text evidence="1">The sequence shown here is derived from an EMBL/GenBank/DDBJ whole genome shotgun (WGS) entry which is preliminary data.</text>
</comment>
<evidence type="ECO:0000313" key="2">
    <source>
        <dbReference type="EMBL" id="CAK9081773.1"/>
    </source>
</evidence>
<evidence type="ECO:0000313" key="3">
    <source>
        <dbReference type="Proteomes" id="UP001642484"/>
    </source>
</evidence>